<dbReference type="GO" id="GO:0009279">
    <property type="term" value="C:cell outer membrane"/>
    <property type="evidence" value="ECO:0007669"/>
    <property type="project" value="TreeGrafter"/>
</dbReference>
<dbReference type="CDD" id="cd12797">
    <property type="entry name" value="M23_peptidase"/>
    <property type="match status" value="1"/>
</dbReference>
<feature type="region of interest" description="Disordered" evidence="2">
    <location>
        <begin position="33"/>
        <end position="52"/>
    </location>
</feature>
<dbReference type="CDD" id="cd00118">
    <property type="entry name" value="LysM"/>
    <property type="match status" value="1"/>
</dbReference>
<gene>
    <name evidence="4" type="ORF">IAE60_09500</name>
</gene>
<dbReference type="PANTHER" id="PTHR21666">
    <property type="entry name" value="PEPTIDASE-RELATED"/>
    <property type="match status" value="1"/>
</dbReference>
<dbReference type="InterPro" id="IPR011055">
    <property type="entry name" value="Dup_hybrid_motif"/>
</dbReference>
<dbReference type="PROSITE" id="PS51257">
    <property type="entry name" value="PROKAR_LIPOPROTEIN"/>
    <property type="match status" value="1"/>
</dbReference>
<feature type="compositionally biased region" description="Low complexity" evidence="2">
    <location>
        <begin position="97"/>
        <end position="116"/>
    </location>
</feature>
<dbReference type="InterPro" id="IPR050570">
    <property type="entry name" value="Cell_wall_metabolism_enzyme"/>
</dbReference>
<dbReference type="GO" id="GO:0032153">
    <property type="term" value="C:cell division site"/>
    <property type="evidence" value="ECO:0007669"/>
    <property type="project" value="TreeGrafter"/>
</dbReference>
<dbReference type="Gene3D" id="2.70.70.10">
    <property type="entry name" value="Glucose Permease (Domain IIA)"/>
    <property type="match status" value="1"/>
</dbReference>
<evidence type="ECO:0000313" key="4">
    <source>
        <dbReference type="EMBL" id="QNN76212.1"/>
    </source>
</evidence>
<dbReference type="PROSITE" id="PS51782">
    <property type="entry name" value="LYSM"/>
    <property type="match status" value="1"/>
</dbReference>
<protein>
    <submittedName>
        <fullName evidence="4">Peptidoglycan DD-metalloendopeptidase family protein</fullName>
    </submittedName>
</protein>
<feature type="region of interest" description="Disordered" evidence="2">
    <location>
        <begin position="96"/>
        <end position="129"/>
    </location>
</feature>
<dbReference type="Gene3D" id="3.10.350.10">
    <property type="entry name" value="LysM domain"/>
    <property type="match status" value="1"/>
</dbReference>
<evidence type="ECO:0000256" key="1">
    <source>
        <dbReference type="ARBA" id="ARBA00038420"/>
    </source>
</evidence>
<feature type="compositionally biased region" description="Polar residues" evidence="2">
    <location>
        <begin position="33"/>
        <end position="44"/>
    </location>
</feature>
<evidence type="ECO:0000313" key="5">
    <source>
        <dbReference type="Proteomes" id="UP000515838"/>
    </source>
</evidence>
<reference evidence="4 5" key="1">
    <citation type="submission" date="2020-08" db="EMBL/GenBank/DDBJ databases">
        <title>Streptomycin Non-resistant strain, P. mexicana.</title>
        <authorList>
            <person name="Ganesh-Kumar S."/>
            <person name="Zhe T."/>
            <person name="Yu Z."/>
            <person name="Min Y."/>
        </authorList>
    </citation>
    <scope>NUCLEOTIDE SEQUENCE [LARGE SCALE GENOMIC DNA]</scope>
    <source>
        <strain evidence="4 5">GTZY2</strain>
    </source>
</reference>
<dbReference type="InterPro" id="IPR016047">
    <property type="entry name" value="M23ase_b-sheet_dom"/>
</dbReference>
<proteinExistence type="inferred from homology"/>
<feature type="domain" description="LysM" evidence="3">
    <location>
        <begin position="51"/>
        <end position="95"/>
    </location>
</feature>
<dbReference type="SUPFAM" id="SSF51261">
    <property type="entry name" value="Duplicated hybrid motif"/>
    <property type="match status" value="1"/>
</dbReference>
<evidence type="ECO:0000259" key="3">
    <source>
        <dbReference type="PROSITE" id="PS51782"/>
    </source>
</evidence>
<dbReference type="InterPro" id="IPR036779">
    <property type="entry name" value="LysM_dom_sf"/>
</dbReference>
<dbReference type="FunFam" id="2.70.70.10:FF:000010">
    <property type="entry name" value="M23 family peptidase"/>
    <property type="match status" value="1"/>
</dbReference>
<dbReference type="PANTHER" id="PTHR21666:SF263">
    <property type="entry name" value="MUREIN HYDROLASE ACTIVATOR NLPD"/>
    <property type="match status" value="1"/>
</dbReference>
<dbReference type="RefSeq" id="WP_187572073.1">
    <property type="nucleotide sequence ID" value="NZ_CP060731.1"/>
</dbReference>
<organism evidence="4 5">
    <name type="scientific">Pseudoxanthomonas mexicana</name>
    <dbReference type="NCBI Taxonomy" id="128785"/>
    <lineage>
        <taxon>Bacteria</taxon>
        <taxon>Pseudomonadati</taxon>
        <taxon>Pseudomonadota</taxon>
        <taxon>Gammaproteobacteria</taxon>
        <taxon>Lysobacterales</taxon>
        <taxon>Lysobacteraceae</taxon>
        <taxon>Pseudoxanthomonas</taxon>
    </lineage>
</organism>
<dbReference type="Pfam" id="PF01476">
    <property type="entry name" value="LysM"/>
    <property type="match status" value="1"/>
</dbReference>
<comment type="similarity">
    <text evidence="1">Belongs to the E.coli NlpD/Haemophilus LppB family.</text>
</comment>
<dbReference type="GeneID" id="81471202"/>
<dbReference type="GO" id="GO:0004222">
    <property type="term" value="F:metalloendopeptidase activity"/>
    <property type="evidence" value="ECO:0007669"/>
    <property type="project" value="TreeGrafter"/>
</dbReference>
<dbReference type="Proteomes" id="UP000515838">
    <property type="component" value="Chromosome"/>
</dbReference>
<feature type="compositionally biased region" description="Pro residues" evidence="2">
    <location>
        <begin position="117"/>
        <end position="129"/>
    </location>
</feature>
<sequence>MTTTIRSARRITSVVLIGLVVALLGACSTTVVREPSASSATRKPSQGKPGATVRVQRGDTLYGIAFRNGVDVNDLARWNGLGAPYTIYPGQTLKLYPGSSRPTTTPPRSTAGTTTRPTPPPAPVTRPAPVPAPANSGFAWRWPAEGHLIGRFVGGDATKQGIDIAGSSGQAVRAAADGVVVYSGAGLVGYGELIIIKHSEQWLSAYGHNRKRLVNEGQNVKAGQQIAEMGSTGAAREMLHFEIRHNGKPVDPLQYLPAR</sequence>
<accession>A0A7G9T7Y7</accession>
<evidence type="ECO:0000256" key="2">
    <source>
        <dbReference type="SAM" id="MobiDB-lite"/>
    </source>
</evidence>
<dbReference type="SMART" id="SM00257">
    <property type="entry name" value="LysM"/>
    <property type="match status" value="1"/>
</dbReference>
<dbReference type="EMBL" id="CP060731">
    <property type="protein sequence ID" value="QNN76212.1"/>
    <property type="molecule type" value="Genomic_DNA"/>
</dbReference>
<name>A0A7G9T7Y7_PSEMX</name>
<dbReference type="InterPro" id="IPR018392">
    <property type="entry name" value="LysM"/>
</dbReference>
<dbReference type="AlphaFoldDB" id="A0A7G9T7Y7"/>
<dbReference type="Pfam" id="PF01551">
    <property type="entry name" value="Peptidase_M23"/>
    <property type="match status" value="1"/>
</dbReference>